<keyword evidence="2" id="KW-0614">Plasmid</keyword>
<dbReference type="OrthoDB" id="9972804at2"/>
<name>E6UJA9_RUMA7</name>
<dbReference type="HOGENOM" id="CLU_1554143_0_0_9"/>
<dbReference type="EMBL" id="CP002404">
    <property type="protein sequence ID" value="ADU23755.1"/>
    <property type="molecule type" value="Genomic_DNA"/>
</dbReference>
<dbReference type="AlphaFoldDB" id="E6UJA9"/>
<keyword evidence="1" id="KW-0472">Membrane</keyword>
<proteinExistence type="predicted"/>
<dbReference type="Proteomes" id="UP000006919">
    <property type="component" value="Plasmid pRUMAL01"/>
</dbReference>
<accession>E6UJA9</accession>
<evidence type="ECO:0000313" key="3">
    <source>
        <dbReference type="Proteomes" id="UP000006919"/>
    </source>
</evidence>
<dbReference type="KEGG" id="ral:Rumal_3292"/>
<dbReference type="RefSeq" id="WP_013483305.1">
    <property type="nucleotide sequence ID" value="NC_014824.1"/>
</dbReference>
<evidence type="ECO:0000256" key="1">
    <source>
        <dbReference type="SAM" id="Phobius"/>
    </source>
</evidence>
<gene>
    <name evidence="2" type="ordered locus">Rumal_3292</name>
</gene>
<sequence length="172" mass="18978">MKGVNKEVYKEPMTSQEATAYIKAIGYPVLILLLSMFSISVFSGFGTRLIAPLTAAMWGVGVIGALVLKSMRKEILKETLAFIGIYQTTLLGWREAIKLVSNVSTEQIMASYNQVISLNQSSALPGYLQTALWATTILVPAGFLGREATRIYRFTKKTDKNKALNQVRGIRP</sequence>
<keyword evidence="1" id="KW-1133">Transmembrane helix</keyword>
<feature type="transmembrane region" description="Helical" evidence="1">
    <location>
        <begin position="49"/>
        <end position="68"/>
    </location>
</feature>
<keyword evidence="1" id="KW-0812">Transmembrane</keyword>
<protein>
    <submittedName>
        <fullName evidence="2">Uncharacterized protein</fullName>
    </submittedName>
</protein>
<organism evidence="2 3">
    <name type="scientific">Ruminococcus albus (strain ATCC 27210 / DSM 20455 / JCM 14654 / NCDO 2250 / 7)</name>
    <dbReference type="NCBI Taxonomy" id="697329"/>
    <lineage>
        <taxon>Bacteria</taxon>
        <taxon>Bacillati</taxon>
        <taxon>Bacillota</taxon>
        <taxon>Clostridia</taxon>
        <taxon>Eubacteriales</taxon>
        <taxon>Oscillospiraceae</taxon>
        <taxon>Ruminococcus</taxon>
    </lineage>
</organism>
<geneLocation type="plasmid" evidence="2 3">
    <name>pRUMAL01</name>
</geneLocation>
<evidence type="ECO:0000313" key="2">
    <source>
        <dbReference type="EMBL" id="ADU23755.1"/>
    </source>
</evidence>
<feature type="transmembrane region" description="Helical" evidence="1">
    <location>
        <begin position="21"/>
        <end position="43"/>
    </location>
</feature>
<reference evidence="3" key="1">
    <citation type="journal article" date="2011" name="J. Bacteriol.">
        <title>Complete genome of the cellulolytic ruminal bacterium Ruminococcus albus 7.</title>
        <authorList>
            <person name="Suen G."/>
            <person name="Stevenson D.M."/>
            <person name="Bruce D.C."/>
            <person name="Chertkov O."/>
            <person name="Copeland A."/>
            <person name="Cheng J.F."/>
            <person name="Detter C."/>
            <person name="Detter J.C."/>
            <person name="Goodwin L.A."/>
            <person name="Han C.S."/>
            <person name="Hauser L.J."/>
            <person name="Ivanova N.N."/>
            <person name="Kyrpides N.C."/>
            <person name="Land M.L."/>
            <person name="Lapidus A."/>
            <person name="Lucas S."/>
            <person name="Ovchinnikova G."/>
            <person name="Pitluck S."/>
            <person name="Tapia R."/>
            <person name="Woyke T."/>
            <person name="Boyum J."/>
            <person name="Mead D."/>
            <person name="Weimer P.J."/>
        </authorList>
    </citation>
    <scope>NUCLEOTIDE SEQUENCE [LARGE SCALE GENOMIC DNA]</scope>
    <source>
        <strain evidence="3">ATCC 27210 / DSM 20455 / JCM 14654 / NCDO 2250 / 7</strain>
        <plasmid evidence="3">pRUMAL01</plasmid>
    </source>
</reference>